<evidence type="ECO:0000259" key="2">
    <source>
        <dbReference type="PROSITE" id="PS50405"/>
    </source>
</evidence>
<dbReference type="SUPFAM" id="SSF52833">
    <property type="entry name" value="Thioredoxin-like"/>
    <property type="match status" value="1"/>
</dbReference>
<dbReference type="GO" id="GO:0004364">
    <property type="term" value="F:glutathione transferase activity"/>
    <property type="evidence" value="ECO:0007669"/>
    <property type="project" value="TreeGrafter"/>
</dbReference>
<sequence length="219" mass="24845">MTNQSNIYTLIYYPGIAARVEVTRMLLEAKASEFSTFPFYQVPIIKYTDAATGQPRVLAQSWAIVRYLARKHDLMPDGGEEAAALAESYSESIRELLDSYWELAWNPWTTPMFNSVKVPKLIAFRDGDKVKKFISAQERILAQNGGGNGFYFGNKLTFVELALYFAMEELNKGFAQLGDEKPPVFSAETTPLLWKVHQAVAQNPNIKAYKASDRYPTHW</sequence>
<dbReference type="Proteomes" id="UP000193411">
    <property type="component" value="Unassembled WGS sequence"/>
</dbReference>
<protein>
    <recommendedName>
        <fullName evidence="5">Glutathione S-transferase</fullName>
    </recommendedName>
</protein>
<feature type="domain" description="GST N-terminal" evidence="1">
    <location>
        <begin position="1"/>
        <end position="76"/>
    </location>
</feature>
<dbReference type="STRING" id="765915.A0A1Y2HVZ2"/>
<dbReference type="InterPro" id="IPR036282">
    <property type="entry name" value="Glutathione-S-Trfase_C_sf"/>
</dbReference>
<dbReference type="PANTHER" id="PTHR11571">
    <property type="entry name" value="GLUTATHIONE S-TRANSFERASE"/>
    <property type="match status" value="1"/>
</dbReference>
<feature type="domain" description="GST C-terminal" evidence="2">
    <location>
        <begin position="79"/>
        <end position="219"/>
    </location>
</feature>
<dbReference type="EMBL" id="MCFL01000010">
    <property type="protein sequence ID" value="ORZ38104.1"/>
    <property type="molecule type" value="Genomic_DNA"/>
</dbReference>
<dbReference type="Gene3D" id="1.20.1050.10">
    <property type="match status" value="1"/>
</dbReference>
<reference evidence="3 4" key="1">
    <citation type="submission" date="2016-07" db="EMBL/GenBank/DDBJ databases">
        <title>Pervasive Adenine N6-methylation of Active Genes in Fungi.</title>
        <authorList>
            <consortium name="DOE Joint Genome Institute"/>
            <person name="Mondo S.J."/>
            <person name="Dannebaum R.O."/>
            <person name="Kuo R.C."/>
            <person name="Labutti K."/>
            <person name="Haridas S."/>
            <person name="Kuo A."/>
            <person name="Salamov A."/>
            <person name="Ahrendt S.R."/>
            <person name="Lipzen A."/>
            <person name="Sullivan W."/>
            <person name="Andreopoulos W.B."/>
            <person name="Clum A."/>
            <person name="Lindquist E."/>
            <person name="Daum C."/>
            <person name="Ramamoorthy G.K."/>
            <person name="Gryganskyi A."/>
            <person name="Culley D."/>
            <person name="Magnuson J.K."/>
            <person name="James T.Y."/>
            <person name="O'Malley M.A."/>
            <person name="Stajich J.E."/>
            <person name="Spatafora J.W."/>
            <person name="Visel A."/>
            <person name="Grigoriev I.V."/>
        </authorList>
    </citation>
    <scope>NUCLEOTIDE SEQUENCE [LARGE SCALE GENOMIC DNA]</scope>
    <source>
        <strain evidence="3 4">PL171</strain>
    </source>
</reference>
<name>A0A1Y2HVZ2_9FUNG</name>
<dbReference type="PROSITE" id="PS50405">
    <property type="entry name" value="GST_CTER"/>
    <property type="match status" value="1"/>
</dbReference>
<dbReference type="PROSITE" id="PS50404">
    <property type="entry name" value="GST_NTER"/>
    <property type="match status" value="1"/>
</dbReference>
<dbReference type="InterPro" id="IPR036249">
    <property type="entry name" value="Thioredoxin-like_sf"/>
</dbReference>
<evidence type="ECO:0000259" key="1">
    <source>
        <dbReference type="PROSITE" id="PS50404"/>
    </source>
</evidence>
<dbReference type="InterPro" id="IPR050213">
    <property type="entry name" value="GST_superfamily"/>
</dbReference>
<dbReference type="GO" id="GO:0006749">
    <property type="term" value="P:glutathione metabolic process"/>
    <property type="evidence" value="ECO:0007669"/>
    <property type="project" value="TreeGrafter"/>
</dbReference>
<dbReference type="OrthoDB" id="414243at2759"/>
<organism evidence="3 4">
    <name type="scientific">Catenaria anguillulae PL171</name>
    <dbReference type="NCBI Taxonomy" id="765915"/>
    <lineage>
        <taxon>Eukaryota</taxon>
        <taxon>Fungi</taxon>
        <taxon>Fungi incertae sedis</taxon>
        <taxon>Blastocladiomycota</taxon>
        <taxon>Blastocladiomycetes</taxon>
        <taxon>Blastocladiales</taxon>
        <taxon>Catenariaceae</taxon>
        <taxon>Catenaria</taxon>
    </lineage>
</organism>
<comment type="caution">
    <text evidence="3">The sequence shown here is derived from an EMBL/GenBank/DDBJ whole genome shotgun (WGS) entry which is preliminary data.</text>
</comment>
<dbReference type="InterPro" id="IPR010987">
    <property type="entry name" value="Glutathione-S-Trfase_C-like"/>
</dbReference>
<dbReference type="InterPro" id="IPR004045">
    <property type="entry name" value="Glutathione_S-Trfase_N"/>
</dbReference>
<proteinExistence type="predicted"/>
<dbReference type="Pfam" id="PF14497">
    <property type="entry name" value="GST_C_3"/>
    <property type="match status" value="1"/>
</dbReference>
<evidence type="ECO:0000313" key="3">
    <source>
        <dbReference type="EMBL" id="ORZ38104.1"/>
    </source>
</evidence>
<evidence type="ECO:0008006" key="5">
    <source>
        <dbReference type="Google" id="ProtNLM"/>
    </source>
</evidence>
<keyword evidence="4" id="KW-1185">Reference proteome</keyword>
<dbReference type="InterPro" id="IPR004046">
    <property type="entry name" value="GST_C"/>
</dbReference>
<dbReference type="AlphaFoldDB" id="A0A1Y2HVZ2"/>
<dbReference type="Gene3D" id="3.40.30.10">
    <property type="entry name" value="Glutaredoxin"/>
    <property type="match status" value="1"/>
</dbReference>
<dbReference type="SUPFAM" id="SSF47616">
    <property type="entry name" value="GST C-terminal domain-like"/>
    <property type="match status" value="1"/>
</dbReference>
<accession>A0A1Y2HVZ2</accession>
<evidence type="ECO:0000313" key="4">
    <source>
        <dbReference type="Proteomes" id="UP000193411"/>
    </source>
</evidence>
<gene>
    <name evidence="3" type="ORF">BCR44DRAFT_1429575</name>
</gene>
<dbReference type="PANTHER" id="PTHR11571:SF263">
    <property type="entry name" value="GLUTATHIONE S-TRANSFERASE"/>
    <property type="match status" value="1"/>
</dbReference>